<organism evidence="1 2">
    <name type="scientific">Elysia marginata</name>
    <dbReference type="NCBI Taxonomy" id="1093978"/>
    <lineage>
        <taxon>Eukaryota</taxon>
        <taxon>Metazoa</taxon>
        <taxon>Spiralia</taxon>
        <taxon>Lophotrochozoa</taxon>
        <taxon>Mollusca</taxon>
        <taxon>Gastropoda</taxon>
        <taxon>Heterobranchia</taxon>
        <taxon>Euthyneura</taxon>
        <taxon>Panpulmonata</taxon>
        <taxon>Sacoglossa</taxon>
        <taxon>Placobranchoidea</taxon>
        <taxon>Plakobranchidae</taxon>
        <taxon>Elysia</taxon>
    </lineage>
</organism>
<dbReference type="AlphaFoldDB" id="A0AAV4IXE7"/>
<protein>
    <submittedName>
        <fullName evidence="1">Uncharacterized protein</fullName>
    </submittedName>
</protein>
<reference evidence="1 2" key="1">
    <citation type="journal article" date="2021" name="Elife">
        <title>Chloroplast acquisition without the gene transfer in kleptoplastic sea slugs, Plakobranchus ocellatus.</title>
        <authorList>
            <person name="Maeda T."/>
            <person name="Takahashi S."/>
            <person name="Yoshida T."/>
            <person name="Shimamura S."/>
            <person name="Takaki Y."/>
            <person name="Nagai Y."/>
            <person name="Toyoda A."/>
            <person name="Suzuki Y."/>
            <person name="Arimoto A."/>
            <person name="Ishii H."/>
            <person name="Satoh N."/>
            <person name="Nishiyama T."/>
            <person name="Hasebe M."/>
            <person name="Maruyama T."/>
            <person name="Minagawa J."/>
            <person name="Obokata J."/>
            <person name="Shigenobu S."/>
        </authorList>
    </citation>
    <scope>NUCLEOTIDE SEQUENCE [LARGE SCALE GENOMIC DNA]</scope>
</reference>
<dbReference type="Proteomes" id="UP000762676">
    <property type="component" value="Unassembled WGS sequence"/>
</dbReference>
<sequence length="213" mass="24459">MAILKQDLSFLKNNVKQVDAEMFTSKIRGIMDSHAPQTSRTVTDRTSSPWFSVESKAVKQARRGTERKWNKSGLEIDKQIYLYHKKQVRGINLTAKREYYNLKFSEVQNSKDFFNLSNELLGKDKNTKLPKSIKSELLPDTFGDFFIEKIEKLRHTLVSDFNHDEDFDDSQSDASTLSTLSPVTNDDVKTTILSAVSKHCDLNPMPIYLLKNC</sequence>
<keyword evidence="2" id="KW-1185">Reference proteome</keyword>
<comment type="caution">
    <text evidence="1">The sequence shown here is derived from an EMBL/GenBank/DDBJ whole genome shotgun (WGS) entry which is preliminary data.</text>
</comment>
<evidence type="ECO:0000313" key="1">
    <source>
        <dbReference type="EMBL" id="GFS14285.1"/>
    </source>
</evidence>
<accession>A0AAV4IXE7</accession>
<evidence type="ECO:0000313" key="2">
    <source>
        <dbReference type="Proteomes" id="UP000762676"/>
    </source>
</evidence>
<dbReference type="EMBL" id="BMAT01013506">
    <property type="protein sequence ID" value="GFS14285.1"/>
    <property type="molecule type" value="Genomic_DNA"/>
</dbReference>
<name>A0AAV4IXE7_9GAST</name>
<proteinExistence type="predicted"/>
<gene>
    <name evidence="1" type="ORF">ElyMa_006742400</name>
</gene>